<dbReference type="EMBL" id="CADCUX010000623">
    <property type="protein sequence ID" value="CAA9435703.1"/>
    <property type="molecule type" value="Genomic_DNA"/>
</dbReference>
<organism evidence="2">
    <name type="scientific">uncultured Ramlibacter sp</name>
    <dbReference type="NCBI Taxonomy" id="260755"/>
    <lineage>
        <taxon>Bacteria</taxon>
        <taxon>Pseudomonadati</taxon>
        <taxon>Pseudomonadota</taxon>
        <taxon>Betaproteobacteria</taxon>
        <taxon>Burkholderiales</taxon>
        <taxon>Comamonadaceae</taxon>
        <taxon>Ramlibacter</taxon>
        <taxon>environmental samples</taxon>
    </lineage>
</organism>
<feature type="non-terminal residue" evidence="2">
    <location>
        <position position="1"/>
    </location>
</feature>
<gene>
    <name evidence="2" type="ORF">AVDCRST_MAG51-2904</name>
</gene>
<feature type="non-terminal residue" evidence="2">
    <location>
        <position position="172"/>
    </location>
</feature>
<proteinExistence type="predicted"/>
<dbReference type="AlphaFoldDB" id="A0A6J4Q6Z1"/>
<protein>
    <submittedName>
        <fullName evidence="2">Chromosome (Plasmid) partitioning protein ParA</fullName>
    </submittedName>
</protein>
<evidence type="ECO:0000313" key="2">
    <source>
        <dbReference type="EMBL" id="CAA9435703.1"/>
    </source>
</evidence>
<evidence type="ECO:0000256" key="1">
    <source>
        <dbReference type="SAM" id="MobiDB-lite"/>
    </source>
</evidence>
<reference evidence="2" key="1">
    <citation type="submission" date="2020-02" db="EMBL/GenBank/DDBJ databases">
        <authorList>
            <person name="Meier V. D."/>
        </authorList>
    </citation>
    <scope>NUCLEOTIDE SEQUENCE</scope>
    <source>
        <strain evidence="2">AVDCRST_MAG51</strain>
    </source>
</reference>
<sequence length="172" mass="18694">GQDLLRRQPEGRRRQDDHHRQLGRRPGQGRPAGADDRPGSPGQRDHGLWRGQAQAGAHRLRRAARVRLGGGSQGPGRQVRLRRAGRQPRPGRRRGRAGRPGAAREAPAGSAGSGGGRVRLRADRLPAFAVDADPQRAVQRPRRDRAHAVRVLRAGGADRPGQHHQAGARQPE</sequence>
<name>A0A6J4Q6Z1_9BURK</name>
<feature type="compositionally biased region" description="Basic residues" evidence="1">
    <location>
        <begin position="79"/>
        <end position="97"/>
    </location>
</feature>
<feature type="compositionally biased region" description="Low complexity" evidence="1">
    <location>
        <begin position="99"/>
        <end position="110"/>
    </location>
</feature>
<accession>A0A6J4Q6Z1</accession>
<feature type="region of interest" description="Disordered" evidence="1">
    <location>
        <begin position="1"/>
        <end position="120"/>
    </location>
</feature>
<feature type="compositionally biased region" description="Basic and acidic residues" evidence="1">
    <location>
        <begin position="1"/>
        <end position="20"/>
    </location>
</feature>
<feature type="region of interest" description="Disordered" evidence="1">
    <location>
        <begin position="152"/>
        <end position="172"/>
    </location>
</feature>
<feature type="compositionally biased region" description="Basic and acidic residues" evidence="1">
    <location>
        <begin position="33"/>
        <end position="48"/>
    </location>
</feature>